<dbReference type="EMBL" id="KN611479">
    <property type="protein sequence ID" value="KHJ76717.1"/>
    <property type="molecule type" value="Genomic_DNA"/>
</dbReference>
<feature type="region of interest" description="Disordered" evidence="1">
    <location>
        <begin position="46"/>
        <end position="69"/>
    </location>
</feature>
<protein>
    <submittedName>
        <fullName evidence="2">Uncharacterized protein</fullName>
    </submittedName>
</protein>
<evidence type="ECO:0000313" key="3">
    <source>
        <dbReference type="Proteomes" id="UP000053660"/>
    </source>
</evidence>
<sequence>MKKVRILMGLHREVLRNNIMEVYQARPLESYENSWNPASNFCKAEPKTINLERRKSTGTSTSPTDASPNRRFVSNKVLLELRSDYKARIRSDRKSVGSGLDALAKLSNRSSPCLQGSFPKGSENVIPPYGAQSGVSWLF</sequence>
<name>A0A0B1RZQ4_OESDE</name>
<feature type="compositionally biased region" description="Polar residues" evidence="1">
    <location>
        <begin position="57"/>
        <end position="67"/>
    </location>
</feature>
<proteinExistence type="predicted"/>
<evidence type="ECO:0000313" key="2">
    <source>
        <dbReference type="EMBL" id="KHJ76717.1"/>
    </source>
</evidence>
<evidence type="ECO:0000256" key="1">
    <source>
        <dbReference type="SAM" id="MobiDB-lite"/>
    </source>
</evidence>
<gene>
    <name evidence="2" type="ORF">OESDEN_23663</name>
</gene>
<feature type="compositionally biased region" description="Basic and acidic residues" evidence="1">
    <location>
        <begin position="46"/>
        <end position="55"/>
    </location>
</feature>
<organism evidence="2 3">
    <name type="scientific">Oesophagostomum dentatum</name>
    <name type="common">Nodular worm</name>
    <dbReference type="NCBI Taxonomy" id="61180"/>
    <lineage>
        <taxon>Eukaryota</taxon>
        <taxon>Metazoa</taxon>
        <taxon>Ecdysozoa</taxon>
        <taxon>Nematoda</taxon>
        <taxon>Chromadorea</taxon>
        <taxon>Rhabditida</taxon>
        <taxon>Rhabditina</taxon>
        <taxon>Rhabditomorpha</taxon>
        <taxon>Strongyloidea</taxon>
        <taxon>Strongylidae</taxon>
        <taxon>Oesophagostomum</taxon>
    </lineage>
</organism>
<keyword evidence="3" id="KW-1185">Reference proteome</keyword>
<accession>A0A0B1RZQ4</accession>
<reference evidence="2 3" key="1">
    <citation type="submission" date="2014-03" db="EMBL/GenBank/DDBJ databases">
        <title>Draft genome of the hookworm Oesophagostomum dentatum.</title>
        <authorList>
            <person name="Mitreva M."/>
        </authorList>
    </citation>
    <scope>NUCLEOTIDE SEQUENCE [LARGE SCALE GENOMIC DNA]</scope>
    <source>
        <strain evidence="2 3">OD-Hann</strain>
    </source>
</reference>
<dbReference type="Proteomes" id="UP000053660">
    <property type="component" value="Unassembled WGS sequence"/>
</dbReference>
<dbReference type="AlphaFoldDB" id="A0A0B1RZQ4"/>